<feature type="region of interest" description="Disordered" evidence="1">
    <location>
        <begin position="526"/>
        <end position="634"/>
    </location>
</feature>
<reference evidence="2 3" key="1">
    <citation type="submission" date="2019-01" db="EMBL/GenBank/DDBJ databases">
        <title>Draft genome sequences of three monokaryotic isolates of the white-rot basidiomycete fungus Dichomitus squalens.</title>
        <authorList>
            <consortium name="DOE Joint Genome Institute"/>
            <person name="Lopez S.C."/>
            <person name="Andreopoulos B."/>
            <person name="Pangilinan J."/>
            <person name="Lipzen A."/>
            <person name="Riley R."/>
            <person name="Ahrendt S."/>
            <person name="Ng V."/>
            <person name="Barry K."/>
            <person name="Daum C."/>
            <person name="Grigoriev I.V."/>
            <person name="Hilden K.S."/>
            <person name="Makela M.R."/>
            <person name="de Vries R.P."/>
        </authorList>
    </citation>
    <scope>NUCLEOTIDE SEQUENCE [LARGE SCALE GENOMIC DNA]</scope>
    <source>
        <strain evidence="2 3">CBS 464.89</strain>
    </source>
</reference>
<evidence type="ECO:0000256" key="1">
    <source>
        <dbReference type="SAM" id="MobiDB-lite"/>
    </source>
</evidence>
<name>A0A4Q9QDU6_9APHY</name>
<feature type="compositionally biased region" description="Low complexity" evidence="1">
    <location>
        <begin position="575"/>
        <end position="610"/>
    </location>
</feature>
<feature type="compositionally biased region" description="Polar residues" evidence="1">
    <location>
        <begin position="331"/>
        <end position="359"/>
    </location>
</feature>
<feature type="compositionally biased region" description="Pro residues" evidence="1">
    <location>
        <begin position="526"/>
        <end position="538"/>
    </location>
</feature>
<feature type="region of interest" description="Disordered" evidence="1">
    <location>
        <begin position="46"/>
        <end position="167"/>
    </location>
</feature>
<gene>
    <name evidence="2" type="ORF">BD310DRAFT_805505</name>
</gene>
<feature type="region of interest" description="Disordered" evidence="1">
    <location>
        <begin position="314"/>
        <end position="504"/>
    </location>
</feature>
<evidence type="ECO:0000313" key="2">
    <source>
        <dbReference type="EMBL" id="TBU64924.1"/>
    </source>
</evidence>
<keyword evidence="3" id="KW-1185">Reference proteome</keyword>
<sequence>MPAPLDRETLKSMKRADLQRICKDYGIKANLKTDALIDLLVDTIQGAPRPTPQPPQRAPSTRAASRSTTTSRLRGASSSSVIIHDTDEEDNAHAEDIRTSLPSAHSSEPGVAPDLQPRTRRAKNTQYRLGVGRPTVAGGSGARTVTRTASLAQKGKRGKGSKSAKPMEAAILEEEEPDPMLEDIPQAGPSGTAHEPFPPEPLVMSIPPQPVPLPDPLAQFAVLPIPPADMSEQLRTYITNLVMPLQTQIQLLQTDLQQRPAQVADLDALTAQVRSLRSEVELLRPQAALVPQLRAEVQQLQEMVSFLTQATTGTLGVPSEKSLGKARASDEGSTQTIVGGSEVSHATSVQPPPGMTQSLLGKRHRDLDDSQATDLGEAAQESRRGQEDREQRATKPTRKRPKLSDRDGSQQGSSSQPTKPESDEADDTGNGEGQPAPRPTFTVFQGPEEPPEAYLDPPPPTTHLSDLFPFDAGSGQVTPPNAGGAIPRPPGADENATNHPNFNFDFNPDLFNPITSTPFDMSLPPFTYPEPPVSPSPAAPSGGFVERAGGRIERNDLFVPLRRPTPSQPRPPSRPQSAVARPASRSAASGPSISHLHSGATGAPPAGSGTVDPTALMASPMLPSLTESPPEGPSISSVAMAENSDFLSFLPRRTVSSTEVGIQLGMSSTLPLPPDPPGAQMKRTMYGTELESDTRFGDFGVEGVASGFWAGLTRRL</sequence>
<dbReference type="EMBL" id="ML145085">
    <property type="protein sequence ID" value="TBU64924.1"/>
    <property type="molecule type" value="Genomic_DNA"/>
</dbReference>
<accession>A0A4Q9QDU6</accession>
<dbReference type="AlphaFoldDB" id="A0A4Q9QDU6"/>
<proteinExistence type="predicted"/>
<feature type="compositionally biased region" description="Basic and acidic residues" evidence="1">
    <location>
        <begin position="380"/>
        <end position="393"/>
    </location>
</feature>
<dbReference type="Proteomes" id="UP000292082">
    <property type="component" value="Unassembled WGS sequence"/>
</dbReference>
<protein>
    <submittedName>
        <fullName evidence="2">Uncharacterized protein</fullName>
    </submittedName>
</protein>
<dbReference type="STRING" id="114155.A0A4Q9QDU6"/>
<evidence type="ECO:0000313" key="3">
    <source>
        <dbReference type="Proteomes" id="UP000292082"/>
    </source>
</evidence>
<organism evidence="2 3">
    <name type="scientific">Dichomitus squalens</name>
    <dbReference type="NCBI Taxonomy" id="114155"/>
    <lineage>
        <taxon>Eukaryota</taxon>
        <taxon>Fungi</taxon>
        <taxon>Dikarya</taxon>
        <taxon>Basidiomycota</taxon>
        <taxon>Agaricomycotina</taxon>
        <taxon>Agaricomycetes</taxon>
        <taxon>Polyporales</taxon>
        <taxon>Polyporaceae</taxon>
        <taxon>Dichomitus</taxon>
    </lineage>
</organism>
<feature type="compositionally biased region" description="Low complexity" evidence="1">
    <location>
        <begin position="58"/>
        <end position="80"/>
    </location>
</feature>